<dbReference type="InterPro" id="IPR010580">
    <property type="entry name" value="ER_stress-assoc"/>
</dbReference>
<dbReference type="eggNOG" id="KOG3491">
    <property type="taxonomic scope" value="Eukaryota"/>
</dbReference>
<evidence type="ECO:0000313" key="10">
    <source>
        <dbReference type="EMBL" id="EGI63923.1"/>
    </source>
</evidence>
<evidence type="ECO:0000256" key="1">
    <source>
        <dbReference type="ARBA" id="ARBA00004389"/>
    </source>
</evidence>
<keyword evidence="5" id="KW-1133">Transmembrane helix</keyword>
<feature type="compositionally biased region" description="Polar residues" evidence="9">
    <location>
        <begin position="16"/>
        <end position="28"/>
    </location>
</feature>
<keyword evidence="4" id="KW-0256">Endoplasmic reticulum</keyword>
<dbReference type="Proteomes" id="UP000007755">
    <property type="component" value="Unassembled WGS sequence"/>
</dbReference>
<dbReference type="GO" id="GO:0030968">
    <property type="term" value="P:endoplasmic reticulum unfolded protein response"/>
    <property type="evidence" value="ECO:0007669"/>
    <property type="project" value="TreeGrafter"/>
</dbReference>
<comment type="function">
    <text evidence="7">Interacts with target proteins during their translocation into the lumen of the endoplasmic reticulum. Protects unfolded target proteins against degradation during ER stress. May facilitate glycosylation of target proteins after termination of ER stress. May modulate the use of N-glycosylation sites on target proteins.</text>
</comment>
<comment type="subunit">
    <text evidence="8">Interacts with SEC61B, SEC61A1 and the SEC61 complex. Interacts with CANX.</text>
</comment>
<evidence type="ECO:0000256" key="4">
    <source>
        <dbReference type="ARBA" id="ARBA00022824"/>
    </source>
</evidence>
<evidence type="ECO:0000256" key="2">
    <source>
        <dbReference type="ARBA" id="ARBA00005500"/>
    </source>
</evidence>
<evidence type="ECO:0000256" key="8">
    <source>
        <dbReference type="ARBA" id="ARBA00038831"/>
    </source>
</evidence>
<dbReference type="STRING" id="103372.F4WNZ2"/>
<dbReference type="EMBL" id="GL888243">
    <property type="protein sequence ID" value="EGI63923.1"/>
    <property type="molecule type" value="Genomic_DNA"/>
</dbReference>
<dbReference type="GO" id="GO:0005789">
    <property type="term" value="C:endoplasmic reticulum membrane"/>
    <property type="evidence" value="ECO:0007669"/>
    <property type="project" value="UniProtKB-SubCell"/>
</dbReference>
<keyword evidence="3" id="KW-0812">Transmembrane</keyword>
<accession>F4WNZ2</accession>
<dbReference type="AlphaFoldDB" id="F4WNZ2"/>
<name>F4WNZ2_ACREC</name>
<comment type="similarity">
    <text evidence="2">Belongs to the RAMP4 family.</text>
</comment>
<proteinExistence type="inferred from homology"/>
<dbReference type="PANTHER" id="PTHR15601">
    <property type="entry name" value="STRESS ASSOCIATED ENDOPLASMIC RETICULUM PROTEIN SERP1/RAMP4"/>
    <property type="match status" value="1"/>
</dbReference>
<dbReference type="PANTHER" id="PTHR15601:SF0">
    <property type="entry name" value="GEO09675P1"/>
    <property type="match status" value="1"/>
</dbReference>
<dbReference type="OrthoDB" id="16679at2759"/>
<protein>
    <submittedName>
        <fullName evidence="10">Stress-associated endoplasmic reticulum protein 2</fullName>
    </submittedName>
</protein>
<evidence type="ECO:0000313" key="11">
    <source>
        <dbReference type="Proteomes" id="UP000007755"/>
    </source>
</evidence>
<evidence type="ECO:0000256" key="3">
    <source>
        <dbReference type="ARBA" id="ARBA00022692"/>
    </source>
</evidence>
<gene>
    <name evidence="10" type="ORF">G5I_07502</name>
</gene>
<feature type="region of interest" description="Disordered" evidence="9">
    <location>
        <begin position="1"/>
        <end position="35"/>
    </location>
</feature>
<dbReference type="Pfam" id="PF06624">
    <property type="entry name" value="RAMP4"/>
    <property type="match status" value="1"/>
</dbReference>
<reference evidence="10" key="1">
    <citation type="submission" date="2011-02" db="EMBL/GenBank/DDBJ databases">
        <title>The genome of the leaf-cutting ant Acromyrmex echinatior suggests key adaptations to social evolution and fungus farming.</title>
        <authorList>
            <person name="Nygaard S."/>
            <person name="Zhang G."/>
        </authorList>
    </citation>
    <scope>NUCLEOTIDE SEQUENCE</scope>
</reference>
<evidence type="ECO:0000256" key="6">
    <source>
        <dbReference type="ARBA" id="ARBA00023136"/>
    </source>
</evidence>
<evidence type="ECO:0000256" key="7">
    <source>
        <dbReference type="ARBA" id="ARBA00037157"/>
    </source>
</evidence>
<evidence type="ECO:0000256" key="5">
    <source>
        <dbReference type="ARBA" id="ARBA00022989"/>
    </source>
</evidence>
<comment type="subcellular location">
    <subcellularLocation>
        <location evidence="1">Endoplasmic reticulum membrane</location>
        <topology evidence="1">Single-pass membrane protein</topology>
    </subcellularLocation>
</comment>
<keyword evidence="11" id="KW-1185">Reference proteome</keyword>
<sequence length="267" mass="30253">MAPKQRMRIANEKATKNITLRGNVPKSSKSQEEGSPVGPWLLALFLFVVCGSGQIKPIARSRTSHEIRSFKTMGGTKPKGLSIRSNSDMNISKIQSAKKNIHDKEQDCSKLKATQIDSYGRPISPGKEVSAKKEIVQSSKIKECALKKDSTINKYTKKQLNDSVFKKPLLPKKNIKRLPKPEKLVHWYDSQHDFDYGYIEAVEKEFKDLFSKEKENIKPCEDNVLSETLLLPDIMKLTPDKTLDEECEKYLSPNLLEVSDISDDENP</sequence>
<evidence type="ECO:0000256" key="9">
    <source>
        <dbReference type="SAM" id="MobiDB-lite"/>
    </source>
</evidence>
<organism evidence="11">
    <name type="scientific">Acromyrmex echinatior</name>
    <name type="common">Panamanian leafcutter ant</name>
    <name type="synonym">Acromyrmex octospinosus echinatior</name>
    <dbReference type="NCBI Taxonomy" id="103372"/>
    <lineage>
        <taxon>Eukaryota</taxon>
        <taxon>Metazoa</taxon>
        <taxon>Ecdysozoa</taxon>
        <taxon>Arthropoda</taxon>
        <taxon>Hexapoda</taxon>
        <taxon>Insecta</taxon>
        <taxon>Pterygota</taxon>
        <taxon>Neoptera</taxon>
        <taxon>Endopterygota</taxon>
        <taxon>Hymenoptera</taxon>
        <taxon>Apocrita</taxon>
        <taxon>Aculeata</taxon>
        <taxon>Formicoidea</taxon>
        <taxon>Formicidae</taxon>
        <taxon>Myrmicinae</taxon>
        <taxon>Acromyrmex</taxon>
    </lineage>
</organism>
<dbReference type="InParanoid" id="F4WNZ2"/>
<keyword evidence="6" id="KW-0472">Membrane</keyword>